<evidence type="ECO:0000256" key="1">
    <source>
        <dbReference type="SAM" id="MobiDB-lite"/>
    </source>
</evidence>
<dbReference type="InterPro" id="IPR048001">
    <property type="entry name" value="SPW_0924-like"/>
</dbReference>
<reference evidence="2 3" key="1">
    <citation type="submission" date="2018-05" db="EMBL/GenBank/DDBJ databases">
        <title>Streptomyces venezuelae.</title>
        <authorList>
            <person name="Kim W."/>
            <person name="Lee N."/>
            <person name="Cho B.-K."/>
        </authorList>
    </citation>
    <scope>NUCLEOTIDE SEQUENCE [LARGE SCALE GENOMIC DNA]</scope>
    <source>
        <strain evidence="2 3">ATCC 15068</strain>
    </source>
</reference>
<sequence>MRALVAVAIGLAPVLLFVLLVSLVDLPPDGPTSPKPMLTADPGPKK</sequence>
<gene>
    <name evidence="2" type="ORF">DEJ46_29905</name>
</gene>
<evidence type="ECO:0000313" key="2">
    <source>
        <dbReference type="EMBL" id="QES22810.1"/>
    </source>
</evidence>
<dbReference type="Proteomes" id="UP000324106">
    <property type="component" value="Chromosome"/>
</dbReference>
<feature type="region of interest" description="Disordered" evidence="1">
    <location>
        <begin position="26"/>
        <end position="46"/>
    </location>
</feature>
<evidence type="ECO:0000313" key="3">
    <source>
        <dbReference type="Proteomes" id="UP000324106"/>
    </source>
</evidence>
<dbReference type="RefSeq" id="WP_150271325.1">
    <property type="nucleotide sequence ID" value="NZ_CP029194.1"/>
</dbReference>
<dbReference type="EMBL" id="CP029194">
    <property type="protein sequence ID" value="QES22810.1"/>
    <property type="molecule type" value="Genomic_DNA"/>
</dbReference>
<dbReference type="NCBIfam" id="NF033490">
    <property type="entry name" value="small_SPW0924"/>
    <property type="match status" value="1"/>
</dbReference>
<proteinExistence type="predicted"/>
<accession>A0A5P2AYR3</accession>
<dbReference type="AlphaFoldDB" id="A0A5P2AYR3"/>
<protein>
    <submittedName>
        <fullName evidence="2">SPW_0924 family protein</fullName>
    </submittedName>
</protein>
<name>A0A5P2AYR3_STRVZ</name>
<organism evidence="2 3">
    <name type="scientific">Streptomyces venezuelae</name>
    <dbReference type="NCBI Taxonomy" id="54571"/>
    <lineage>
        <taxon>Bacteria</taxon>
        <taxon>Bacillati</taxon>
        <taxon>Actinomycetota</taxon>
        <taxon>Actinomycetes</taxon>
        <taxon>Kitasatosporales</taxon>
        <taxon>Streptomycetaceae</taxon>
        <taxon>Streptomyces</taxon>
    </lineage>
</organism>